<dbReference type="Proteomes" id="UP000034350">
    <property type="component" value="Unassembled WGS sequence"/>
</dbReference>
<protein>
    <submittedName>
        <fullName evidence="2">Uncharacterized protein</fullName>
    </submittedName>
</protein>
<keyword evidence="1" id="KW-0472">Membrane</keyword>
<name>A0A0F9ZBZ0_9MICR</name>
<accession>A0A0F9ZBZ0</accession>
<evidence type="ECO:0000313" key="2">
    <source>
        <dbReference type="EMBL" id="KKO75174.1"/>
    </source>
</evidence>
<gene>
    <name evidence="2" type="ORF">AAJ76_2900011925</name>
</gene>
<dbReference type="GeneID" id="36319893"/>
<dbReference type="RefSeq" id="XP_024330916.1">
    <property type="nucleotide sequence ID" value="XM_024474964.1"/>
</dbReference>
<evidence type="ECO:0000256" key="1">
    <source>
        <dbReference type="SAM" id="Phobius"/>
    </source>
</evidence>
<organism evidence="2 3">
    <name type="scientific">Vairimorpha ceranae</name>
    <dbReference type="NCBI Taxonomy" id="40302"/>
    <lineage>
        <taxon>Eukaryota</taxon>
        <taxon>Fungi</taxon>
        <taxon>Fungi incertae sedis</taxon>
        <taxon>Microsporidia</taxon>
        <taxon>Nosematidae</taxon>
        <taxon>Vairimorpha</taxon>
    </lineage>
</organism>
<keyword evidence="3" id="KW-1185">Reference proteome</keyword>
<dbReference type="VEuPathDB" id="MicrosporidiaDB:AAJ76_2900011925"/>
<keyword evidence="1" id="KW-0812">Transmembrane</keyword>
<sequence length="114" mass="13387">MALLVEVVGYFPRIAYLFFNIRIEAKKFKKDNKSRNQYRLCKLVTKIVKLSNHLDIFYKLRAFQKTDVVVLALLKYSTKGVKKIKKLGFRTKLILFKAVLSKAIFCFFSFLTPL</sequence>
<keyword evidence="1" id="KW-1133">Transmembrane helix</keyword>
<dbReference type="EMBL" id="JPQZ01000029">
    <property type="protein sequence ID" value="KKO75174.1"/>
    <property type="molecule type" value="Genomic_DNA"/>
</dbReference>
<reference evidence="2 3" key="1">
    <citation type="journal article" date="2015" name="Environ. Microbiol.">
        <title>Genome analyses suggest the presence of polyploidy and recent human-driven expansions in eight global populations of the honeybee pathogen Nosema ceranae.</title>
        <authorList>
            <person name="Pelin A."/>
            <person name="Selman M."/>
            <person name="Aris-Brosou S."/>
            <person name="Farinelli L."/>
            <person name="Corradi N."/>
        </authorList>
    </citation>
    <scope>NUCLEOTIDE SEQUENCE [LARGE SCALE GENOMIC DNA]</scope>
    <source>
        <strain evidence="2 3">PA08 1199</strain>
    </source>
</reference>
<proteinExistence type="predicted"/>
<evidence type="ECO:0000313" key="3">
    <source>
        <dbReference type="Proteomes" id="UP000034350"/>
    </source>
</evidence>
<comment type="caution">
    <text evidence="2">The sequence shown here is derived from an EMBL/GenBank/DDBJ whole genome shotgun (WGS) entry which is preliminary data.</text>
</comment>
<dbReference type="AlphaFoldDB" id="A0A0F9ZBZ0"/>
<feature type="transmembrane region" description="Helical" evidence="1">
    <location>
        <begin position="93"/>
        <end position="111"/>
    </location>
</feature>